<proteinExistence type="inferred from homology"/>
<dbReference type="EMBL" id="JRNT01000056">
    <property type="protein sequence ID" value="KGF46216.1"/>
    <property type="molecule type" value="Genomic_DNA"/>
</dbReference>
<dbReference type="InterPro" id="IPR012337">
    <property type="entry name" value="RNaseH-like_sf"/>
</dbReference>
<dbReference type="InterPro" id="IPR002559">
    <property type="entry name" value="Transposase_11"/>
</dbReference>
<accession>A0A096AI28</accession>
<evidence type="ECO:0000313" key="8">
    <source>
        <dbReference type="Proteomes" id="UP000029628"/>
    </source>
</evidence>
<dbReference type="GO" id="GO:0004803">
    <property type="term" value="F:transposase activity"/>
    <property type="evidence" value="ECO:0007669"/>
    <property type="project" value="InterPro"/>
</dbReference>
<keyword evidence="8" id="KW-1185">Reference proteome</keyword>
<evidence type="ECO:0000256" key="3">
    <source>
        <dbReference type="ARBA" id="ARBA00023125"/>
    </source>
</evidence>
<organism evidence="7 8">
    <name type="scientific">Veillonella montpellierensis DNF00314</name>
    <dbReference type="NCBI Taxonomy" id="1401067"/>
    <lineage>
        <taxon>Bacteria</taxon>
        <taxon>Bacillati</taxon>
        <taxon>Bacillota</taxon>
        <taxon>Negativicutes</taxon>
        <taxon>Veillonellales</taxon>
        <taxon>Veillonellaceae</taxon>
        <taxon>Veillonella</taxon>
    </lineage>
</organism>
<dbReference type="GO" id="GO:0003677">
    <property type="term" value="F:DNA binding"/>
    <property type="evidence" value="ECO:0007669"/>
    <property type="project" value="UniProtKB-KW"/>
</dbReference>
<reference evidence="7 8" key="1">
    <citation type="submission" date="2014-07" db="EMBL/GenBank/DDBJ databases">
        <authorList>
            <person name="McCorrison J."/>
            <person name="Sanka R."/>
            <person name="Torralba M."/>
            <person name="Gillis M."/>
            <person name="Haft D.H."/>
            <person name="Methe B."/>
            <person name="Sutton G."/>
            <person name="Nelson K.E."/>
        </authorList>
    </citation>
    <scope>NUCLEOTIDE SEQUENCE [LARGE SCALE GENOMIC DNA]</scope>
    <source>
        <strain evidence="7 8">DNF00314</strain>
    </source>
</reference>
<protein>
    <submittedName>
        <fullName evidence="7">Transposase</fullName>
    </submittedName>
</protein>
<dbReference type="PANTHER" id="PTHR33258:SF1">
    <property type="entry name" value="TRANSPOSASE INSL FOR INSERTION SEQUENCE ELEMENT IS186A-RELATED"/>
    <property type="match status" value="1"/>
</dbReference>
<gene>
    <name evidence="7" type="ORF">HMPREF0872_08905</name>
</gene>
<dbReference type="SUPFAM" id="SSF53098">
    <property type="entry name" value="Ribonuclease H-like"/>
    <property type="match status" value="1"/>
</dbReference>
<evidence type="ECO:0000259" key="5">
    <source>
        <dbReference type="Pfam" id="PF01609"/>
    </source>
</evidence>
<dbReference type="Proteomes" id="UP000029628">
    <property type="component" value="Unassembled WGS sequence"/>
</dbReference>
<dbReference type="Pfam" id="PF14294">
    <property type="entry name" value="DUF4372"/>
    <property type="match status" value="1"/>
</dbReference>
<dbReference type="Pfam" id="PF01609">
    <property type="entry name" value="DDE_Tnp_1"/>
    <property type="match status" value="1"/>
</dbReference>
<evidence type="ECO:0000256" key="2">
    <source>
        <dbReference type="ARBA" id="ARBA00022578"/>
    </source>
</evidence>
<dbReference type="PANTHER" id="PTHR33258">
    <property type="entry name" value="TRANSPOSASE INSL FOR INSERTION SEQUENCE ELEMENT IS186A-RELATED"/>
    <property type="match status" value="1"/>
</dbReference>
<feature type="domain" description="Transposase IS4-like" evidence="5">
    <location>
        <begin position="123"/>
        <end position="333"/>
    </location>
</feature>
<dbReference type="eggNOG" id="COG3385">
    <property type="taxonomic scope" value="Bacteria"/>
</dbReference>
<evidence type="ECO:0000259" key="6">
    <source>
        <dbReference type="Pfam" id="PF14294"/>
    </source>
</evidence>
<dbReference type="AlphaFoldDB" id="A0A096AI28"/>
<evidence type="ECO:0000256" key="1">
    <source>
        <dbReference type="ARBA" id="ARBA00010075"/>
    </source>
</evidence>
<keyword evidence="2" id="KW-0815">Transposition</keyword>
<dbReference type="RefSeq" id="WP_038153384.1">
    <property type="nucleotide sequence ID" value="NZ_JRNT01000056.1"/>
</dbReference>
<evidence type="ECO:0000313" key="7">
    <source>
        <dbReference type="EMBL" id="KGF46216.1"/>
    </source>
</evidence>
<evidence type="ECO:0000256" key="4">
    <source>
        <dbReference type="ARBA" id="ARBA00023172"/>
    </source>
</evidence>
<comment type="caution">
    <text evidence="7">The sequence shown here is derived from an EMBL/GenBank/DDBJ whole genome shotgun (WGS) entry which is preliminary data.</text>
</comment>
<keyword evidence="3" id="KW-0238">DNA-binding</keyword>
<dbReference type="InterPro" id="IPR047952">
    <property type="entry name" value="Transpos_IS4"/>
</dbReference>
<keyword evidence="4" id="KW-0233">DNA recombination</keyword>
<comment type="similarity">
    <text evidence="1">Belongs to the transposase 11 family.</text>
</comment>
<name>A0A096AI28_9FIRM</name>
<dbReference type="InterPro" id="IPR025399">
    <property type="entry name" value="DUF4372"/>
</dbReference>
<sequence length="390" mass="46024">MNKGRYVFSQLCDFLPTDHFKWLVKKYEGNKYVKSFTCWNHLMVLLFGQLSNREGLRDLIVTISPFKSAFHHLGFGKNVSRSNLSKANEIREIKIFQEFADKMVSIAREKRGVVKDFFISNNVYAFDSSTISLCLSVYWWTKLHHGKGGVKLHELYDVKTDIPTFSVITDASVHDSQVMELIPYEKESFYIFDRAYMATNKLYIIEEAEAYFVVREKHKMSFEVIEDKEYNNPSSGIMADQIIRFKGHKTKKQYPNKLRRVVFYDYDGNRTFVFYTNNFEVTAEQVALLYKYRWRVELFFKWLKQHLRIKEFYGTSENAVKIQIYAAIIAYCLVVIVQECMDLKLQTYDVLRILSTALLTKMPLCDLLIEQKEEEFTEGKYQQLCLNFDG</sequence>
<dbReference type="GO" id="GO:0006313">
    <property type="term" value="P:DNA transposition"/>
    <property type="evidence" value="ECO:0007669"/>
    <property type="project" value="InterPro"/>
</dbReference>
<dbReference type="NCBIfam" id="NF033592">
    <property type="entry name" value="transpos_IS4_1"/>
    <property type="match status" value="1"/>
</dbReference>
<feature type="domain" description="DUF4372" evidence="6">
    <location>
        <begin position="5"/>
        <end position="75"/>
    </location>
</feature>